<protein>
    <submittedName>
        <fullName evidence="2">Uncharacterized protein</fullName>
    </submittedName>
</protein>
<evidence type="ECO:0000313" key="3">
    <source>
        <dbReference type="Proteomes" id="UP000185904"/>
    </source>
</evidence>
<name>A0A178CZ53_9EURO</name>
<accession>A0A178CZ53</accession>
<proteinExistence type="predicted"/>
<evidence type="ECO:0000313" key="2">
    <source>
        <dbReference type="EMBL" id="OAL34464.1"/>
    </source>
</evidence>
<dbReference type="AlphaFoldDB" id="A0A178CZ53"/>
<feature type="region of interest" description="Disordered" evidence="1">
    <location>
        <begin position="249"/>
        <end position="275"/>
    </location>
</feature>
<dbReference type="EMBL" id="LVCJ01000039">
    <property type="protein sequence ID" value="OAL34464.1"/>
    <property type="molecule type" value="Genomic_DNA"/>
</dbReference>
<reference evidence="2 3" key="1">
    <citation type="submission" date="2016-03" db="EMBL/GenBank/DDBJ databases">
        <title>The draft genome sequence of Fonsecaea nubica causative agent of cutaneous subcutaneous infection in human host.</title>
        <authorList>
            <person name="Costa F."/>
            <person name="Sybren D.H."/>
            <person name="Raittz R.T."/>
            <person name="Weiss V.A."/>
            <person name="Leao A.C."/>
            <person name="Gomes R."/>
            <person name="De Souza E.M."/>
            <person name="Pedrosa F.O."/>
            <person name="Steffens M.B."/>
            <person name="Bombassaro A."/>
            <person name="Tadra-Sfeir M.Z."/>
            <person name="Moreno L.F."/>
            <person name="Najafzadeh M.J."/>
            <person name="Felipe M.S."/>
            <person name="Teixeira M."/>
            <person name="Sun J."/>
            <person name="Xi L."/>
            <person name="Castro M.A."/>
            <person name="Vicente V.A."/>
        </authorList>
    </citation>
    <scope>NUCLEOTIDE SEQUENCE [LARGE SCALE GENOMIC DNA]</scope>
    <source>
        <strain evidence="2 3">CBS 269.64</strain>
    </source>
</reference>
<dbReference type="GeneID" id="34589722"/>
<evidence type="ECO:0000256" key="1">
    <source>
        <dbReference type="SAM" id="MobiDB-lite"/>
    </source>
</evidence>
<comment type="caution">
    <text evidence="2">The sequence shown here is derived from an EMBL/GenBank/DDBJ whole genome shotgun (WGS) entry which is preliminary data.</text>
</comment>
<dbReference type="OrthoDB" id="4160397at2759"/>
<organism evidence="2 3">
    <name type="scientific">Fonsecaea nubica</name>
    <dbReference type="NCBI Taxonomy" id="856822"/>
    <lineage>
        <taxon>Eukaryota</taxon>
        <taxon>Fungi</taxon>
        <taxon>Dikarya</taxon>
        <taxon>Ascomycota</taxon>
        <taxon>Pezizomycotina</taxon>
        <taxon>Eurotiomycetes</taxon>
        <taxon>Chaetothyriomycetidae</taxon>
        <taxon>Chaetothyriales</taxon>
        <taxon>Herpotrichiellaceae</taxon>
        <taxon>Fonsecaea</taxon>
    </lineage>
</organism>
<dbReference type="Proteomes" id="UP000185904">
    <property type="component" value="Unassembled WGS sequence"/>
</dbReference>
<gene>
    <name evidence="2" type="ORF">AYO20_06307</name>
</gene>
<dbReference type="RefSeq" id="XP_022499476.1">
    <property type="nucleotide sequence ID" value="XM_022644598.1"/>
</dbReference>
<sequence>MALQQTVAGAPSLYTNWTQLPTCAQTCYSTALLQAFGSCGSILSRDGNGDPSSSYASASASVTTTATMNDNNVGIIDDDSPSAMLRRCICTDCSYRTALAACLSGSCTTADASVDDILGLNDRVFCNASVDATVQMWDRNLIWVVGAQGDESSSSSGTPREMVWTCATGTSSVTETATAATSSSLSSSGSSSTSQTTVPAIRTTTITATLTPDPSYPSQATNPSSVTLTVPLETGSDIVSALTSISTTLSSSAPTTTPTSLSSMPTHSSSTSESSTVTVASVTASSWATPPFRSFGAGILLVSAVLVGLVY</sequence>
<keyword evidence="3" id="KW-1185">Reference proteome</keyword>